<dbReference type="Gene3D" id="2.40.160.10">
    <property type="entry name" value="Porin"/>
    <property type="match status" value="1"/>
</dbReference>
<dbReference type="KEGG" id="ppan:ESD82_10435"/>
<dbReference type="Proteomes" id="UP000326453">
    <property type="component" value="Chromosome 1"/>
</dbReference>
<dbReference type="Pfam" id="PF13609">
    <property type="entry name" value="Porin_4"/>
    <property type="match status" value="1"/>
</dbReference>
<protein>
    <submittedName>
        <fullName evidence="2">Porin</fullName>
    </submittedName>
</protein>
<evidence type="ECO:0000313" key="3">
    <source>
        <dbReference type="Proteomes" id="UP000326453"/>
    </source>
</evidence>
<dbReference type="AlphaFoldDB" id="A0AAE6NU10"/>
<accession>A0AAE6NU10</accession>
<gene>
    <name evidence="2" type="ORF">ESD82_10435</name>
</gene>
<dbReference type="EMBL" id="CP044426">
    <property type="protein sequence ID" value="QFG36626.1"/>
    <property type="molecule type" value="Genomic_DNA"/>
</dbReference>
<reference evidence="2 3" key="1">
    <citation type="submission" date="2019-01" db="EMBL/GenBank/DDBJ databases">
        <title>Complete Genome Sequence and Annotation of the Paracoccus pantotrophus type strain DSM 2944.</title>
        <authorList>
            <person name="Bockwoldt J.A."/>
            <person name="Zimmermann M."/>
            <person name="Tiso T."/>
            <person name="Blank L.M."/>
        </authorList>
    </citation>
    <scope>NUCLEOTIDE SEQUENCE [LARGE SCALE GENOMIC DNA]</scope>
    <source>
        <strain evidence="2 3">DSM 2944</strain>
    </source>
</reference>
<sequence>MSPGSSLPRAIAQFRPLRQERPRPWPAIPVGVIWLARARAPAPGGAGRCNGVWPMCITAGRNRAKPMRFRCNEGGKARHNWHTPNRPAGWGIRERQEGNIMKKALIASTALLLTAGVAAAEVSISGYGRTGVVYIEDRPGNETRVDSRLRMNIDASTSTDSGVDFGARFRLQWDQDATNGQGESAATNAGKLWISAQGLTVEVGNVDNAYDSSTLLFAPELGVFDFNAGARNGSYFAYESNPYADVNRQGVGVRYSFDALTLRASYIDPDQSGVNEVLEEEFSILAQYTWNDRLELEGAYTVNGAGVDENDIFFVGARYAVMENARIGLNYVDASNDSAEDDGNTITLYGDYTLADGRTNLEAFIANNDHDANESDNAFGIGVNYDLGGARLGASIQRDYAEKVRADMGVRFEF</sequence>
<organism evidence="2 3">
    <name type="scientific">Paracoccus pantotrophus</name>
    <name type="common">Thiosphaera pantotropha</name>
    <dbReference type="NCBI Taxonomy" id="82367"/>
    <lineage>
        <taxon>Bacteria</taxon>
        <taxon>Pseudomonadati</taxon>
        <taxon>Pseudomonadota</taxon>
        <taxon>Alphaproteobacteria</taxon>
        <taxon>Rhodobacterales</taxon>
        <taxon>Paracoccaceae</taxon>
        <taxon>Paracoccus</taxon>
    </lineage>
</organism>
<proteinExistence type="predicted"/>
<name>A0AAE6NU10_PARPN</name>
<dbReference type="InterPro" id="IPR033900">
    <property type="entry name" value="Gram_neg_porin_domain"/>
</dbReference>
<evidence type="ECO:0000259" key="1">
    <source>
        <dbReference type="Pfam" id="PF13609"/>
    </source>
</evidence>
<feature type="domain" description="Porin" evidence="1">
    <location>
        <begin position="107"/>
        <end position="398"/>
    </location>
</feature>
<dbReference type="SUPFAM" id="SSF56935">
    <property type="entry name" value="Porins"/>
    <property type="match status" value="1"/>
</dbReference>
<dbReference type="InterPro" id="IPR023614">
    <property type="entry name" value="Porin_dom_sf"/>
</dbReference>
<dbReference type="GO" id="GO:0016020">
    <property type="term" value="C:membrane"/>
    <property type="evidence" value="ECO:0007669"/>
    <property type="project" value="InterPro"/>
</dbReference>
<dbReference type="GO" id="GO:0015288">
    <property type="term" value="F:porin activity"/>
    <property type="evidence" value="ECO:0007669"/>
    <property type="project" value="InterPro"/>
</dbReference>
<evidence type="ECO:0000313" key="2">
    <source>
        <dbReference type="EMBL" id="QFG36626.1"/>
    </source>
</evidence>